<evidence type="ECO:0000313" key="1">
    <source>
        <dbReference type="Proteomes" id="UP000790787"/>
    </source>
</evidence>
<name>A0AC58UHC6_TOBAC</name>
<sequence length="436" mass="49779">MTLLFSYKTSDNSFFGQDSSIMEEDSFSPGILGKLLLYFLVYNGIVINTRNIFNLFGVYYLKVKLYLDGWFVEFLSDCIPFDVNLSDIKSNDNKEEHLREEACSEKKQKLQNCLLSIRSWRDLPSELLSETANSLGIFDLLGFRGVCSGWRSSSITASAAIESAPGTQPYFLLHIDSDEKCILFNPTTNKQYTIYIPELNETTCLASSHGWLLLSQNGLVFFFCPFSRARIDLPPFQESKIFEGAAAFTSSPLSIDCVTAIICRKNYRILEVYVLERGVSLWVKYEFDLGDKFFGMVRGATFADGCFHILDDENGLVTFDLKNNHFKIYKLVIGGGNYPSAESLQFSYKEKYFRRNGLRKRMKLGKDVTISACAASYAGSDDSVILIKNEEIKAKEEFETRDYKGIWIQPRFFQLPPNYCWVKTTANNIYDKVTME</sequence>
<dbReference type="RefSeq" id="XP_075108880.1">
    <property type="nucleotide sequence ID" value="XM_075252779.1"/>
</dbReference>
<evidence type="ECO:0000313" key="2">
    <source>
        <dbReference type="RefSeq" id="XP_075108880.1"/>
    </source>
</evidence>
<proteinExistence type="predicted"/>
<keyword evidence="1" id="KW-1185">Reference proteome</keyword>
<reference evidence="1" key="1">
    <citation type="journal article" date="2014" name="Nat. Commun.">
        <title>The tobacco genome sequence and its comparison with those of tomato and potato.</title>
        <authorList>
            <person name="Sierro N."/>
            <person name="Battey J.N."/>
            <person name="Ouadi S."/>
            <person name="Bakaher N."/>
            <person name="Bovet L."/>
            <person name="Willig A."/>
            <person name="Goepfert S."/>
            <person name="Peitsch M.C."/>
            <person name="Ivanov N.V."/>
        </authorList>
    </citation>
    <scope>NUCLEOTIDE SEQUENCE [LARGE SCALE GENOMIC DNA]</scope>
</reference>
<organism evidence="1 2">
    <name type="scientific">Nicotiana tabacum</name>
    <name type="common">Common tobacco</name>
    <dbReference type="NCBI Taxonomy" id="4097"/>
    <lineage>
        <taxon>Eukaryota</taxon>
        <taxon>Viridiplantae</taxon>
        <taxon>Streptophyta</taxon>
        <taxon>Embryophyta</taxon>
        <taxon>Tracheophyta</taxon>
        <taxon>Spermatophyta</taxon>
        <taxon>Magnoliopsida</taxon>
        <taxon>eudicotyledons</taxon>
        <taxon>Gunneridae</taxon>
        <taxon>Pentapetalae</taxon>
        <taxon>asterids</taxon>
        <taxon>lamiids</taxon>
        <taxon>Solanales</taxon>
        <taxon>Solanaceae</taxon>
        <taxon>Nicotianoideae</taxon>
        <taxon>Nicotianeae</taxon>
        <taxon>Nicotiana</taxon>
    </lineage>
</organism>
<dbReference type="Proteomes" id="UP000790787">
    <property type="component" value="Chromosome 5"/>
</dbReference>
<gene>
    <name evidence="2" type="primary">LOC142180718</name>
</gene>
<reference evidence="2" key="2">
    <citation type="submission" date="2025-08" db="UniProtKB">
        <authorList>
            <consortium name="RefSeq"/>
        </authorList>
    </citation>
    <scope>IDENTIFICATION</scope>
    <source>
        <tissue evidence="2">Leaf</tissue>
    </source>
</reference>
<accession>A0AC58UHC6</accession>
<protein>
    <submittedName>
        <fullName evidence="2">Uncharacterized protein LOC142180718</fullName>
    </submittedName>
</protein>